<evidence type="ECO:0000256" key="3">
    <source>
        <dbReference type="ARBA" id="ARBA00022525"/>
    </source>
</evidence>
<dbReference type="PANTHER" id="PTHR15040">
    <property type="entry name" value="DERMATOPONTIN-RELATED"/>
    <property type="match status" value="1"/>
</dbReference>
<dbReference type="AlphaFoldDB" id="A0AAV2HV45"/>
<keyword evidence="3" id="KW-0964">Secreted</keyword>
<protein>
    <submittedName>
        <fullName evidence="5">Uncharacterized protein</fullName>
    </submittedName>
</protein>
<proteinExistence type="inferred from homology"/>
<comment type="similarity">
    <text evidence="2">Belongs to the dermatopontin family.</text>
</comment>
<dbReference type="EMBL" id="CAXITT010000240">
    <property type="protein sequence ID" value="CAL1536806.1"/>
    <property type="molecule type" value="Genomic_DNA"/>
</dbReference>
<accession>A0AAV2HV45</accession>
<gene>
    <name evidence="5" type="ORF">GSLYS_00010719001</name>
</gene>
<evidence type="ECO:0000256" key="2">
    <source>
        <dbReference type="ARBA" id="ARBA00008712"/>
    </source>
</evidence>
<dbReference type="GO" id="GO:0031012">
    <property type="term" value="C:extracellular matrix"/>
    <property type="evidence" value="ECO:0007669"/>
    <property type="project" value="TreeGrafter"/>
</dbReference>
<keyword evidence="6" id="KW-1185">Reference proteome</keyword>
<keyword evidence="4" id="KW-1015">Disulfide bond</keyword>
<evidence type="ECO:0000256" key="4">
    <source>
        <dbReference type="ARBA" id="ARBA00023157"/>
    </source>
</evidence>
<name>A0AAV2HV45_LYMST</name>
<reference evidence="5 6" key="1">
    <citation type="submission" date="2024-04" db="EMBL/GenBank/DDBJ databases">
        <authorList>
            <consortium name="Genoscope - CEA"/>
            <person name="William W."/>
        </authorList>
    </citation>
    <scope>NUCLEOTIDE SEQUENCE [LARGE SCALE GENOMIC DNA]</scope>
</reference>
<comment type="caution">
    <text evidence="5">The sequence shown here is derived from an EMBL/GenBank/DDBJ whole genome shotgun (WGS) entry which is preliminary data.</text>
</comment>
<dbReference type="GO" id="GO:0005615">
    <property type="term" value="C:extracellular space"/>
    <property type="evidence" value="ECO:0007669"/>
    <property type="project" value="TreeGrafter"/>
</dbReference>
<dbReference type="InterPro" id="IPR026645">
    <property type="entry name" value="Dermatopontin"/>
</dbReference>
<evidence type="ECO:0000256" key="1">
    <source>
        <dbReference type="ARBA" id="ARBA00004613"/>
    </source>
</evidence>
<sequence>MPRVSYDQRCKNDSVMSAMVVVNLLVHRGPFVLYMCGRVGRQEHCTKSDYLNRYGEHFRFHCPQGGVITAVEYQYSEADEDGLFRITCCKVKGKLVTNCNPWKESGGFKQYVRVSHMDDAAYHPIPAVTGVLSKPSTREGADYHYKTREFIVLICNLE</sequence>
<dbReference type="GO" id="GO:0030199">
    <property type="term" value="P:collagen fibril organization"/>
    <property type="evidence" value="ECO:0007669"/>
    <property type="project" value="TreeGrafter"/>
</dbReference>
<dbReference type="PANTHER" id="PTHR15040:SF1">
    <property type="entry name" value="DERMATOPONTIN-LIKE ISOFORM X1"/>
    <property type="match status" value="1"/>
</dbReference>
<dbReference type="Pfam" id="PF14704">
    <property type="entry name" value="DERM"/>
    <property type="match status" value="1"/>
</dbReference>
<organism evidence="5 6">
    <name type="scientific">Lymnaea stagnalis</name>
    <name type="common">Great pond snail</name>
    <name type="synonym">Helix stagnalis</name>
    <dbReference type="NCBI Taxonomy" id="6523"/>
    <lineage>
        <taxon>Eukaryota</taxon>
        <taxon>Metazoa</taxon>
        <taxon>Spiralia</taxon>
        <taxon>Lophotrochozoa</taxon>
        <taxon>Mollusca</taxon>
        <taxon>Gastropoda</taxon>
        <taxon>Heterobranchia</taxon>
        <taxon>Euthyneura</taxon>
        <taxon>Panpulmonata</taxon>
        <taxon>Hygrophila</taxon>
        <taxon>Lymnaeoidea</taxon>
        <taxon>Lymnaeidae</taxon>
        <taxon>Lymnaea</taxon>
    </lineage>
</organism>
<dbReference type="Proteomes" id="UP001497497">
    <property type="component" value="Unassembled WGS sequence"/>
</dbReference>
<evidence type="ECO:0000313" key="5">
    <source>
        <dbReference type="EMBL" id="CAL1536806.1"/>
    </source>
</evidence>
<evidence type="ECO:0000313" key="6">
    <source>
        <dbReference type="Proteomes" id="UP001497497"/>
    </source>
</evidence>
<comment type="subcellular location">
    <subcellularLocation>
        <location evidence="1">Secreted</location>
    </subcellularLocation>
</comment>